<comment type="caution">
    <text evidence="2">The sequence shown here is derived from an EMBL/GenBank/DDBJ whole genome shotgun (WGS) entry which is preliminary data.</text>
</comment>
<accession>A0A368ZYZ8</accession>
<keyword evidence="1" id="KW-0732">Signal</keyword>
<evidence type="ECO:0000313" key="2">
    <source>
        <dbReference type="EMBL" id="RCX02242.1"/>
    </source>
</evidence>
<dbReference type="EMBL" id="QPJS01000004">
    <property type="protein sequence ID" value="RCX02242.1"/>
    <property type="molecule type" value="Genomic_DNA"/>
</dbReference>
<organism evidence="2 3">
    <name type="scientific">Schleiferia thermophila</name>
    <dbReference type="NCBI Taxonomy" id="884107"/>
    <lineage>
        <taxon>Bacteria</taxon>
        <taxon>Pseudomonadati</taxon>
        <taxon>Bacteroidota</taxon>
        <taxon>Flavobacteriia</taxon>
        <taxon>Flavobacteriales</taxon>
        <taxon>Schleiferiaceae</taxon>
        <taxon>Schleiferia</taxon>
    </lineage>
</organism>
<evidence type="ECO:0000313" key="3">
    <source>
        <dbReference type="Proteomes" id="UP000253517"/>
    </source>
</evidence>
<gene>
    <name evidence="2" type="ORF">DES35_1041</name>
</gene>
<reference evidence="2 3" key="1">
    <citation type="submission" date="2018-07" db="EMBL/GenBank/DDBJ databases">
        <title>Genomic Encyclopedia of Type Strains, Phase IV (KMG-IV): sequencing the most valuable type-strain genomes for metagenomic binning, comparative biology and taxonomic classification.</title>
        <authorList>
            <person name="Goeker M."/>
        </authorList>
    </citation>
    <scope>NUCLEOTIDE SEQUENCE [LARGE SCALE GENOMIC DNA]</scope>
    <source>
        <strain evidence="2 3">DSM 21410</strain>
    </source>
</reference>
<dbReference type="InterPro" id="IPR026444">
    <property type="entry name" value="Secre_tail"/>
</dbReference>
<sequence>MRTFVRVYTFKMLKPIFIVIALLTSGLVRAQILHTIVTPNTIDRDTLLLIDLDQDTVPDFAIRSQFGVIDGNDTFDIISVLPLGQQGHRVAGIIPTVFAFASRFSLNEFIGPETPFLNPEVEGGMSFAQNGQFIFNDPWNGGAIDEFLGFAIKKNENTHYGWAKVDIAPDGKSFTLKEYAVNLTPEEPINTNRFFNVAEHFLSDVTIWQSQGLVHVNFNHVVSGVVVELLDIQGRVLSQTICSSDYISLPLTYKSGVYLLRIRKDSFQVTRKIIHTYLWH</sequence>
<evidence type="ECO:0000256" key="1">
    <source>
        <dbReference type="ARBA" id="ARBA00022729"/>
    </source>
</evidence>
<protein>
    <submittedName>
        <fullName evidence="2">Putative secreted protein (Por secretion system target)</fullName>
    </submittedName>
</protein>
<dbReference type="Proteomes" id="UP000253517">
    <property type="component" value="Unassembled WGS sequence"/>
</dbReference>
<dbReference type="NCBIfam" id="TIGR04183">
    <property type="entry name" value="Por_Secre_tail"/>
    <property type="match status" value="1"/>
</dbReference>
<dbReference type="AlphaFoldDB" id="A0A368ZYZ8"/>
<name>A0A368ZYZ8_9FLAO</name>
<proteinExistence type="predicted"/>
<keyword evidence="3" id="KW-1185">Reference proteome</keyword>